<reference evidence="4" key="1">
    <citation type="journal article" date="2007" name="Science">
        <title>The Fusarium graminearum genome reveals a link between localized polymorphism and pathogen specialization.</title>
        <authorList>
            <person name="Cuomo C.A."/>
            <person name="Gueldener U."/>
            <person name="Xu J.-R."/>
            <person name="Trail F."/>
            <person name="Turgeon B.G."/>
            <person name="Di Pietro A."/>
            <person name="Walton J.D."/>
            <person name="Ma L.-J."/>
            <person name="Baker S.E."/>
            <person name="Rep M."/>
            <person name="Adam G."/>
            <person name="Antoniw J."/>
            <person name="Baldwin T."/>
            <person name="Calvo S.E."/>
            <person name="Chang Y.-L."/>
            <person name="DeCaprio D."/>
            <person name="Gale L.R."/>
            <person name="Gnerre S."/>
            <person name="Goswami R.S."/>
            <person name="Hammond-Kosack K."/>
            <person name="Harris L.J."/>
            <person name="Hilburn K."/>
            <person name="Kennell J.C."/>
            <person name="Kroken S."/>
            <person name="Magnuson J.K."/>
            <person name="Mannhaupt G."/>
            <person name="Mauceli E.W."/>
            <person name="Mewes H.-W."/>
            <person name="Mitterbauer R."/>
            <person name="Muehlbauer G."/>
            <person name="Muensterkoetter M."/>
            <person name="Nelson D."/>
            <person name="O'Donnell K."/>
            <person name="Ouellet T."/>
            <person name="Qi W."/>
            <person name="Quesneville H."/>
            <person name="Roncero M.I.G."/>
            <person name="Seong K.-Y."/>
            <person name="Tetko I.V."/>
            <person name="Urban M."/>
            <person name="Waalwijk C."/>
            <person name="Ward T.J."/>
            <person name="Yao J."/>
            <person name="Birren B.W."/>
            <person name="Kistler H.C."/>
        </authorList>
    </citation>
    <scope>NUCLEOTIDE SEQUENCE [LARGE SCALE GENOMIC DNA]</scope>
    <source>
        <strain evidence="4">ATCC MYA-4620 / CBS 123657 / FGSC 9075 / NRRL 31084 / PH-1</strain>
    </source>
</reference>
<dbReference type="InterPro" id="IPR057218">
    <property type="entry name" value="DUF7896"/>
</dbReference>
<evidence type="ECO:0000256" key="1">
    <source>
        <dbReference type="SAM" id="MobiDB-lite"/>
    </source>
</evidence>
<reference evidence="3 4" key="3">
    <citation type="journal article" date="2015" name="BMC Genomics">
        <title>The completed genome sequence of the pathogenic ascomycete fungus Fusarium graminearum.</title>
        <authorList>
            <person name="King R."/>
            <person name="Urban M."/>
            <person name="Hammond-Kosack M.C."/>
            <person name="Hassani-Pak K."/>
            <person name="Hammond-Kosack K.E."/>
        </authorList>
    </citation>
    <scope>NUCLEOTIDE SEQUENCE [LARGE SCALE GENOMIC DNA]</scope>
    <source>
        <strain evidence="4">ATCC MYA-4620 / CBS 123657 / FGSC 9075 / NRRL 31084 / PH-1</strain>
    </source>
</reference>
<protein>
    <submittedName>
        <fullName evidence="3">Chromosome 1, complete genome</fullName>
    </submittedName>
</protein>
<dbReference type="PANTHER" id="PTHR42031">
    <property type="entry name" value="KEY LIME PATHOGENICITY PROTEIN"/>
    <property type="match status" value="1"/>
</dbReference>
<dbReference type="AlphaFoldDB" id="A0A1C3YHZ6"/>
<dbReference type="eggNOG" id="ENOG502QXVT">
    <property type="taxonomic scope" value="Eukaryota"/>
</dbReference>
<gene>
    <name evidence="3" type="ORF">FGRAMPH1_01T03243</name>
</gene>
<dbReference type="SMART" id="SM00355">
    <property type="entry name" value="ZnF_C2H2"/>
    <property type="match status" value="6"/>
</dbReference>
<proteinExistence type="predicted"/>
<dbReference type="PANTHER" id="PTHR42031:SF1">
    <property type="entry name" value="KEY LIME PATHOGENICITY PROTEIN"/>
    <property type="match status" value="1"/>
</dbReference>
<dbReference type="Pfam" id="PF25438">
    <property type="entry name" value="DUF7896"/>
    <property type="match status" value="1"/>
</dbReference>
<dbReference type="VEuPathDB" id="FungiDB:FGRAMPH1_01G03243"/>
<organism evidence="3 4">
    <name type="scientific">Gibberella zeae (strain ATCC MYA-4620 / CBS 123657 / FGSC 9075 / NRRL 31084 / PH-1)</name>
    <name type="common">Wheat head blight fungus</name>
    <name type="synonym">Fusarium graminearum</name>
    <dbReference type="NCBI Taxonomy" id="229533"/>
    <lineage>
        <taxon>Eukaryota</taxon>
        <taxon>Fungi</taxon>
        <taxon>Dikarya</taxon>
        <taxon>Ascomycota</taxon>
        <taxon>Pezizomycotina</taxon>
        <taxon>Sordariomycetes</taxon>
        <taxon>Hypocreomycetidae</taxon>
        <taxon>Hypocreales</taxon>
        <taxon>Nectriaceae</taxon>
        <taxon>Fusarium</taxon>
    </lineage>
</organism>
<feature type="compositionally biased region" description="Basic and acidic residues" evidence="1">
    <location>
        <begin position="749"/>
        <end position="763"/>
    </location>
</feature>
<sequence>MSRDDYTPRGLSDLESHLDIAGQRQRPHFDVGTGSEPIAPSPNQQGRHVTLNAALEVDMLRHKLRTLENLVERYGIASHVPSLSEAEEARALQYRCECLEFAFRQQKESQANEIDMDVVRTLKRSPTFPPPQGYSSWLDHHLTHHDRATHSLPLPDSTSLSSPTRASFKCVYEQCAHYIYGFSTQLERDNHIRLHSTKSSSDSELFIQADGSSNTSDLPGKGAGPVPRDRLPPIHPPATLVTAGLPPLPFPTPSTASTATTRRGHGSSFSFSEPKPVLPRGNEETTADPQLPPLKRARVGHDRLKSIGELKLIRNNDPCLRCRASNRPCDANNPCSRCSGMSSSESEIHWSILGCYRGSVTSLVDVLLQGSFAWSQPHTPLTPSNPRRGSINDKILAQNPTISAATRPAWRVDFQDTFWWQDGEPVFGEGVNQPLVPGYHDQGAPPPVLQLIASSPSFRGVSFDLLELLSLSGQLSMSREEEQTVHPSLFRAKQLLREIIYYDASQPKPLLRIETSFPPRTPIDSRPSSERNVLLRECTRRYLVSLDFAASNLPSMGVRQWLGVFVSLCIFSAVDTILIDLAWSFQANDPSHAGTTPTERPDQVIRSVYQALVSLFNTSNDPLANSSESDDPIVRNIARIVRREYWPPRHLFSSIDFLMNLGAGETPNYGFNGFVMPGRHSLGFRSSRALSSAQAENMPRPPFSKPPLSTGLVGSSSQYIPPGIRSDFSLPGQFALPGDIAGRARRHTISDDMSPHPESRRPSGGEPISPSRLKPSSRRTSLRRVYCDKCNEHPDGFRGDHELRRHIDAKHSATVKRWVCKEPKTLLSSSPQPVIPLSRCKACLAQKRYGAYYNAAAHLRRAHFRPHRVGKASGDWPSMSVLKDWMREVRQSIDVPDEHISSGEDDMDEFPTPASYRDSMSHQAPMIPDAQPPTAALGPLLSSGSTEQSMPIERASPSRRPAENRTRCPHPDCGREFRDLASHMLTHQEERPEKCPIVTCEYHTKGFARKYDKNRHALTHYRGSMVCPFCPGVGSPFEKVFTRADVFKRHLTAAHQVDQTGHSSGHRLPGGEDPVGTKARCSICKNGFSTAQDFYEHLDDCVLGVIVPSASTSSQHSRLQGSPQ</sequence>
<dbReference type="Gene3D" id="3.30.160.60">
    <property type="entry name" value="Classic Zinc Finger"/>
    <property type="match status" value="1"/>
</dbReference>
<accession>A0A1C3YHZ6</accession>
<feature type="region of interest" description="Disordered" evidence="1">
    <location>
        <begin position="209"/>
        <end position="294"/>
    </location>
</feature>
<feature type="region of interest" description="Disordered" evidence="1">
    <location>
        <begin position="897"/>
        <end position="973"/>
    </location>
</feature>
<feature type="domain" description="C2H2-type" evidence="2">
    <location>
        <begin position="785"/>
        <end position="811"/>
    </location>
</feature>
<feature type="domain" description="C2H2-type" evidence="2">
    <location>
        <begin position="1025"/>
        <end position="1055"/>
    </location>
</feature>
<feature type="region of interest" description="Disordered" evidence="1">
    <location>
        <begin position="27"/>
        <end position="46"/>
    </location>
</feature>
<feature type="domain" description="C2H2-type" evidence="2">
    <location>
        <begin position="993"/>
        <end position="1020"/>
    </location>
</feature>
<evidence type="ECO:0000313" key="4">
    <source>
        <dbReference type="Proteomes" id="UP000070720"/>
    </source>
</evidence>
<keyword evidence="4" id="KW-1185">Reference proteome</keyword>
<reference evidence="4" key="2">
    <citation type="journal article" date="2010" name="Nature">
        <title>Comparative genomics reveals mobile pathogenicity chromosomes in Fusarium.</title>
        <authorList>
            <person name="Ma L.J."/>
            <person name="van der Does H.C."/>
            <person name="Borkovich K.A."/>
            <person name="Coleman J.J."/>
            <person name="Daboussi M.J."/>
            <person name="Di Pietro A."/>
            <person name="Dufresne M."/>
            <person name="Freitag M."/>
            <person name="Grabherr M."/>
            <person name="Henrissat B."/>
            <person name="Houterman P.M."/>
            <person name="Kang S."/>
            <person name="Shim W.B."/>
            <person name="Woloshuk C."/>
            <person name="Xie X."/>
            <person name="Xu J.R."/>
            <person name="Antoniw J."/>
            <person name="Baker S.E."/>
            <person name="Bluhm B.H."/>
            <person name="Breakspear A."/>
            <person name="Brown D.W."/>
            <person name="Butchko R.A."/>
            <person name="Chapman S."/>
            <person name="Coulson R."/>
            <person name="Coutinho P.M."/>
            <person name="Danchin E.G."/>
            <person name="Diener A."/>
            <person name="Gale L.R."/>
            <person name="Gardiner D.M."/>
            <person name="Goff S."/>
            <person name="Hammond-Kosack K.E."/>
            <person name="Hilburn K."/>
            <person name="Hua-Van A."/>
            <person name="Jonkers W."/>
            <person name="Kazan K."/>
            <person name="Kodira C.D."/>
            <person name="Koehrsen M."/>
            <person name="Kumar L."/>
            <person name="Lee Y.H."/>
            <person name="Li L."/>
            <person name="Manners J.M."/>
            <person name="Miranda-Saavedra D."/>
            <person name="Mukherjee M."/>
            <person name="Park G."/>
            <person name="Park J."/>
            <person name="Park S.Y."/>
            <person name="Proctor R.H."/>
            <person name="Regev A."/>
            <person name="Ruiz-Roldan M.C."/>
            <person name="Sain D."/>
            <person name="Sakthikumar S."/>
            <person name="Sykes S."/>
            <person name="Schwartz D.C."/>
            <person name="Turgeon B.G."/>
            <person name="Wapinski I."/>
            <person name="Yoder O."/>
            <person name="Young S."/>
            <person name="Zeng Q."/>
            <person name="Zhou S."/>
            <person name="Galagan J."/>
            <person name="Cuomo C.A."/>
            <person name="Kistler H.C."/>
            <person name="Rep M."/>
        </authorList>
    </citation>
    <scope>GENOME REANNOTATION</scope>
    <source>
        <strain evidence="4">ATCC MYA-4620 / CBS 123657 / FGSC 9075 / NRRL 31084 / PH-1</strain>
    </source>
</reference>
<feature type="domain" description="C2H2-type" evidence="2">
    <location>
        <begin position="168"/>
        <end position="195"/>
    </location>
</feature>
<feature type="region of interest" description="Disordered" evidence="1">
    <location>
        <begin position="691"/>
        <end position="715"/>
    </location>
</feature>
<dbReference type="EMBL" id="HG970332">
    <property type="protein sequence ID" value="SCB64214.1"/>
    <property type="molecule type" value="Genomic_DNA"/>
</dbReference>
<feature type="compositionally biased region" description="Basic and acidic residues" evidence="1">
    <location>
        <begin position="960"/>
        <end position="973"/>
    </location>
</feature>
<dbReference type="Proteomes" id="UP000070720">
    <property type="component" value="Chromosome 1"/>
</dbReference>
<evidence type="ECO:0000313" key="3">
    <source>
        <dbReference type="EMBL" id="SCB64214.1"/>
    </source>
</evidence>
<dbReference type="STRING" id="229533.A0A1C3YHZ6"/>
<evidence type="ECO:0000259" key="2">
    <source>
        <dbReference type="SMART" id="SM00355"/>
    </source>
</evidence>
<name>A0A1C3YHZ6_GIBZE</name>
<dbReference type="InParanoid" id="A0A1C3YHZ6"/>
<feature type="domain" description="C2H2-type" evidence="2">
    <location>
        <begin position="1079"/>
        <end position="1099"/>
    </location>
</feature>
<dbReference type="InterPro" id="IPR013087">
    <property type="entry name" value="Znf_C2H2_type"/>
</dbReference>
<feature type="domain" description="C2H2-type" evidence="2">
    <location>
        <begin position="966"/>
        <end position="987"/>
    </location>
</feature>
<feature type="region of interest" description="Disordered" evidence="1">
    <location>
        <begin position="749"/>
        <end position="780"/>
    </location>
</feature>